<dbReference type="PROSITE" id="PS50075">
    <property type="entry name" value="CARRIER"/>
    <property type="match status" value="1"/>
</dbReference>
<accession>A0A8I1H975</accession>
<dbReference type="RefSeq" id="WP_005071885.1">
    <property type="nucleotide sequence ID" value="NZ_CP027658.1"/>
</dbReference>
<proteinExistence type="predicted"/>
<dbReference type="Proteomes" id="UP000660083">
    <property type="component" value="Unassembled WGS sequence"/>
</dbReference>
<dbReference type="Gene3D" id="1.10.1200.10">
    <property type="entry name" value="ACP-like"/>
    <property type="match status" value="1"/>
</dbReference>
<dbReference type="InterPro" id="IPR009081">
    <property type="entry name" value="PP-bd_ACP"/>
</dbReference>
<dbReference type="AlphaFoldDB" id="A0A8I1H975"/>
<protein>
    <submittedName>
        <fullName evidence="1">Acyl carrier protein</fullName>
    </submittedName>
</protein>
<evidence type="ECO:0000313" key="1">
    <source>
        <dbReference type="EMBL" id="MBK1444768.1"/>
    </source>
</evidence>
<dbReference type="InterPro" id="IPR036736">
    <property type="entry name" value="ACP-like_sf"/>
</dbReference>
<dbReference type="EMBL" id="JAEFCT010000007">
    <property type="protein sequence ID" value="MBK1444768.1"/>
    <property type="molecule type" value="Genomic_DNA"/>
</dbReference>
<dbReference type="Pfam" id="PF00550">
    <property type="entry name" value="PP-binding"/>
    <property type="match status" value="1"/>
</dbReference>
<reference evidence="1" key="1">
    <citation type="submission" date="2020-12" db="EMBL/GenBank/DDBJ databases">
        <authorList>
            <person name="Chopjitt P."/>
        </authorList>
    </citation>
    <scope>NUCLEOTIDE SEQUENCE</scope>
    <source>
        <strain evidence="1">AP1</strain>
    </source>
</reference>
<organism evidence="1 2">
    <name type="scientific">Acinetobacter pittii</name>
    <name type="common">Acinetobacter genomosp. 3</name>
    <dbReference type="NCBI Taxonomy" id="48296"/>
    <lineage>
        <taxon>Bacteria</taxon>
        <taxon>Pseudomonadati</taxon>
        <taxon>Pseudomonadota</taxon>
        <taxon>Gammaproteobacteria</taxon>
        <taxon>Moraxellales</taxon>
        <taxon>Moraxellaceae</taxon>
        <taxon>Acinetobacter</taxon>
        <taxon>Acinetobacter calcoaceticus/baumannii complex</taxon>
    </lineage>
</organism>
<name>A0A8I1H975_ACIPI</name>
<evidence type="ECO:0000313" key="2">
    <source>
        <dbReference type="Proteomes" id="UP000660083"/>
    </source>
</evidence>
<gene>
    <name evidence="1" type="ORF">JDA50_10045</name>
</gene>
<comment type="caution">
    <text evidence="1">The sequence shown here is derived from an EMBL/GenBank/DDBJ whole genome shotgun (WGS) entry which is preliminary data.</text>
</comment>
<dbReference type="SUPFAM" id="SSF47336">
    <property type="entry name" value="ACP-like"/>
    <property type="match status" value="1"/>
</dbReference>
<sequence>MQNIKNIVKNLIEELTDYESEKLNDDTAIEEVGLASLDYVSVQVALKKELGINIDLNKLAEIKPNTMKDFYSFCKSFE</sequence>